<dbReference type="GO" id="GO:0009279">
    <property type="term" value="C:cell outer membrane"/>
    <property type="evidence" value="ECO:0007669"/>
    <property type="project" value="UniProtKB-SubCell"/>
</dbReference>
<dbReference type="InterPro" id="IPR039426">
    <property type="entry name" value="TonB-dep_rcpt-like"/>
</dbReference>
<keyword evidence="8" id="KW-0732">Signal</keyword>
<dbReference type="Pfam" id="PF07715">
    <property type="entry name" value="Plug"/>
    <property type="match status" value="1"/>
</dbReference>
<dbReference type="InterPro" id="IPR023996">
    <property type="entry name" value="TonB-dep_OMP_SusC/RagA"/>
</dbReference>
<evidence type="ECO:0000313" key="11">
    <source>
        <dbReference type="Proteomes" id="UP000184364"/>
    </source>
</evidence>
<evidence type="ECO:0000259" key="9">
    <source>
        <dbReference type="Pfam" id="PF07715"/>
    </source>
</evidence>
<dbReference type="NCBIfam" id="TIGR04057">
    <property type="entry name" value="SusC_RagA_signa"/>
    <property type="match status" value="1"/>
</dbReference>
<protein>
    <submittedName>
        <fullName evidence="10">TonB-linked outer membrane protein, SusC/RagA family</fullName>
    </submittedName>
</protein>
<feature type="signal peptide" evidence="8">
    <location>
        <begin position="1"/>
        <end position="22"/>
    </location>
</feature>
<dbReference type="InterPro" id="IPR036942">
    <property type="entry name" value="Beta-barrel_TonB_sf"/>
</dbReference>
<dbReference type="InterPro" id="IPR012910">
    <property type="entry name" value="Plug_dom"/>
</dbReference>
<dbReference type="Gene3D" id="2.40.170.20">
    <property type="entry name" value="TonB-dependent receptor, beta-barrel domain"/>
    <property type="match status" value="1"/>
</dbReference>
<evidence type="ECO:0000313" key="10">
    <source>
        <dbReference type="EMBL" id="SHL87683.1"/>
    </source>
</evidence>
<dbReference type="InterPro" id="IPR023997">
    <property type="entry name" value="TonB-dep_OMP_SusC/RagA_CS"/>
</dbReference>
<feature type="chain" id="PRO_5009925322" evidence="8">
    <location>
        <begin position="23"/>
        <end position="968"/>
    </location>
</feature>
<dbReference type="RefSeq" id="WP_073294789.1">
    <property type="nucleotide sequence ID" value="NZ_FRAV01000027.1"/>
</dbReference>
<evidence type="ECO:0000256" key="8">
    <source>
        <dbReference type="SAM" id="SignalP"/>
    </source>
</evidence>
<evidence type="ECO:0000256" key="5">
    <source>
        <dbReference type="ARBA" id="ARBA00023136"/>
    </source>
</evidence>
<evidence type="ECO:0000256" key="7">
    <source>
        <dbReference type="PROSITE-ProRule" id="PRU01360"/>
    </source>
</evidence>
<dbReference type="EMBL" id="FRAV01000027">
    <property type="protein sequence ID" value="SHL87683.1"/>
    <property type="molecule type" value="Genomic_DNA"/>
</dbReference>
<sequence length="968" mass="106783">MNVRLCMITTAVLFFTGHAVHAQKVSKDTATKEKKIEEVVMVGYGTQKKSEVTAAVSQVKAEDMAGLVTASFESQLAGRAAGVSVTTNSGMVGQAPAINIRGINSLNSGTYPLIVVDGMPIFTGDTGGYAPSNALGDINPADIESIEILKDGAAAAIYGSRAANGVMIITTKKGKKGRFQLDYNTYTGVAQVAKQFDLLQTPEFLTISNEKRTNAGRAPWAFGSQYNTDWQKAVLRSATQTDHNISLQGGLGKGSYFGSVGYTKQDGIVLSNGMERFTARFNVNQEVTDWLKMGANLGVTRTEYNALNSGVNSLSGAMANSLRQLPNTPIYRGDGPFGYNIDIVGSNTITGKAGNSQYVANNLPNIVYIMNTNKLQSRVLRVLGDVYGEVKILPSLTYKLQMSIDRSQNEGLLYWNAFHGDGRGSNGRIQNSNTTLERYNIQNILNFNKSFGNHKIGVTLVNEYQKENQNTFFGGGTDLGDSYFNSNVITGTYGTPVSGGGRTEFALISYLARFNYDFGKRYFFQGVIRRDELSSLPREGRVGYFPGGSLGWNVSNENFFEKAKSVVNELKLRASYGRVGNSNIGNYPYMSLYGPARYGDMNGLAYAQMGINSLRWERSEKFDYGADMSFFKNKLKVTVDYFVNNIDEMIQQVPVDPSLGVPDNQYSSNIGVAKNKGWEFTVNYTPIKKANFEVNIGANLSLINNTIAQLYRGADIFPGNADWNNVDRFYRIHREGYSMNQLYGVKYWGVNPANGNPVYYRLDGSLVQFNLNSANRGYYVFNPDNPGNVSQAGGTPENQVLGNTIPKYFGAFNLSVRYHNFDLGTLVRFSGGNYIMNITRRDLLSQNFVNNSTEIIGRWQSPDNPGDGWTPRLNAGDDPGVNGPAVSNSRFIEKGDFIKFDNLTLGYSLEREFLNKINIQKMRLYIQAQNAFIITKYSGSDPEMQVNGLDYNGIPRQRVFSIGLNVTL</sequence>
<dbReference type="NCBIfam" id="TIGR04056">
    <property type="entry name" value="OMP_RagA_SusC"/>
    <property type="match status" value="1"/>
</dbReference>
<organism evidence="10 11">
    <name type="scientific">Chryseobacterium polytrichastri</name>
    <dbReference type="NCBI Taxonomy" id="1302687"/>
    <lineage>
        <taxon>Bacteria</taxon>
        <taxon>Pseudomonadati</taxon>
        <taxon>Bacteroidota</taxon>
        <taxon>Flavobacteriia</taxon>
        <taxon>Flavobacteriales</taxon>
        <taxon>Weeksellaceae</taxon>
        <taxon>Chryseobacterium group</taxon>
        <taxon>Chryseobacterium</taxon>
    </lineage>
</organism>
<keyword evidence="6 7" id="KW-0998">Cell outer membrane</keyword>
<dbReference type="Proteomes" id="UP000184364">
    <property type="component" value="Unassembled WGS sequence"/>
</dbReference>
<comment type="subcellular location">
    <subcellularLocation>
        <location evidence="1 7">Cell outer membrane</location>
        <topology evidence="1 7">Multi-pass membrane protein</topology>
    </subcellularLocation>
</comment>
<evidence type="ECO:0000256" key="2">
    <source>
        <dbReference type="ARBA" id="ARBA00022448"/>
    </source>
</evidence>
<keyword evidence="5 7" id="KW-0472">Membrane</keyword>
<dbReference type="AlphaFoldDB" id="A0A1M7E7I2"/>
<keyword evidence="2 7" id="KW-0813">Transport</keyword>
<feature type="domain" description="TonB-dependent receptor plug" evidence="9">
    <location>
        <begin position="49"/>
        <end position="166"/>
    </location>
</feature>
<keyword evidence="11" id="KW-1185">Reference proteome</keyword>
<accession>A0A1M7E7I2</accession>
<dbReference type="OrthoDB" id="9768177at2"/>
<dbReference type="SUPFAM" id="SSF56935">
    <property type="entry name" value="Porins"/>
    <property type="match status" value="1"/>
</dbReference>
<evidence type="ECO:0000256" key="3">
    <source>
        <dbReference type="ARBA" id="ARBA00022452"/>
    </source>
</evidence>
<keyword evidence="4 7" id="KW-0812">Transmembrane</keyword>
<comment type="similarity">
    <text evidence="7">Belongs to the TonB-dependent receptor family.</text>
</comment>
<dbReference type="Gene3D" id="2.170.130.10">
    <property type="entry name" value="TonB-dependent receptor, plug domain"/>
    <property type="match status" value="1"/>
</dbReference>
<proteinExistence type="inferred from homology"/>
<keyword evidence="3 7" id="KW-1134">Transmembrane beta strand</keyword>
<dbReference type="PROSITE" id="PS52016">
    <property type="entry name" value="TONB_DEPENDENT_REC_3"/>
    <property type="match status" value="1"/>
</dbReference>
<reference evidence="11" key="1">
    <citation type="submission" date="2016-11" db="EMBL/GenBank/DDBJ databases">
        <authorList>
            <person name="Varghese N."/>
            <person name="Submissions S."/>
        </authorList>
    </citation>
    <scope>NUCLEOTIDE SEQUENCE [LARGE SCALE GENOMIC DNA]</scope>
    <source>
        <strain evidence="11">DSM 26899</strain>
    </source>
</reference>
<evidence type="ECO:0000256" key="4">
    <source>
        <dbReference type="ARBA" id="ARBA00022692"/>
    </source>
</evidence>
<name>A0A1M7E7I2_9FLAO</name>
<dbReference type="STRING" id="1302687.SAMN05444267_102724"/>
<dbReference type="InterPro" id="IPR037066">
    <property type="entry name" value="Plug_dom_sf"/>
</dbReference>
<evidence type="ECO:0000256" key="1">
    <source>
        <dbReference type="ARBA" id="ARBA00004571"/>
    </source>
</evidence>
<evidence type="ECO:0000256" key="6">
    <source>
        <dbReference type="ARBA" id="ARBA00023237"/>
    </source>
</evidence>
<gene>
    <name evidence="10" type="ORF">SAMN05444267_102724</name>
</gene>